<proteinExistence type="predicted"/>
<feature type="domain" description="AP-5 complex subunit zeta-1 ARM repeats" evidence="1">
    <location>
        <begin position="30"/>
        <end position="154"/>
    </location>
</feature>
<dbReference type="Pfam" id="PF14764">
    <property type="entry name" value="SPG48"/>
    <property type="match status" value="1"/>
</dbReference>
<accession>A0A5B7BLZ0</accession>
<protein>
    <submittedName>
        <fullName evidence="3">Putative AP-5 complex subunit zeta-1</fullName>
    </submittedName>
</protein>
<dbReference type="EMBL" id="GHES01037624">
    <property type="protein sequence ID" value="MPA68183.1"/>
    <property type="molecule type" value="Transcribed_RNA"/>
</dbReference>
<evidence type="ECO:0000259" key="2">
    <source>
        <dbReference type="Pfam" id="PF25154"/>
    </source>
</evidence>
<dbReference type="InterPro" id="IPR016024">
    <property type="entry name" value="ARM-type_fold"/>
</dbReference>
<dbReference type="SUPFAM" id="SSF48371">
    <property type="entry name" value="ARM repeat"/>
    <property type="match status" value="1"/>
</dbReference>
<gene>
    <name evidence="3" type="ORF">Din_037624</name>
</gene>
<dbReference type="AlphaFoldDB" id="A0A5B7BLZ0"/>
<sequence length="570" mass="63377">MVDRDKEWDFHLRSLSSNTRDSNFANDPASDPSLLNSVKKLSELCKAEKSEDLIARVYPHLSKIFQRSVASISQSRTSNGLLLLAILDFFLDFGEVVLHDADPSLRTFFRSCLSREFADPIVAEATLYFLNVKKRKLLTSFPTLLPQFFPLLLKLIAWNGEKLEKSFLKVFPGLMSPGSFLPLFLSLVDLPILVVALEKVERSSGSLIGSSIASIQKSTAPEMLLALMDEAYTGSTIGDEGVDSESEDSNTMAVADPLFLELLKDENDGLAERHWTSTRMAAALQVATNTPQSNRMKQALNMAPRLLDVYFTVAMREVDDSLICALIPLIMARNATLFPDKIFSYEVQKRLLEFMLAAFHRSPHFIALLKKPIVDRLGEAYDSPAKTELALQLCWAIGEHGGGGGSHKDAARELFESLELLLYENLSSSRLGLRESALSSGSSNFRKSSQLRLLCFVVTAIAKLATYHRELLPRARVSLAKVARSRISNVRVWRRARDYLGLMNEPAICSSVLGPSRPSHGYMQNPGTVSWSEGGTKMIAHIPFYILGEQEGPPSHDFSFSDILPRRQGN</sequence>
<dbReference type="InterPro" id="IPR055450">
    <property type="entry name" value="AP5Z1_ARM"/>
</dbReference>
<dbReference type="PANTHER" id="PTHR47885">
    <property type="entry name" value="AP-5 COMPLEX SUBUNIT ZETA-1"/>
    <property type="match status" value="1"/>
</dbReference>
<dbReference type="Pfam" id="PF25154">
    <property type="entry name" value="TPR_AP5Z1_C"/>
    <property type="match status" value="1"/>
</dbReference>
<feature type="domain" description="AP-5 complex subunit zeta-1 C-terminal TPR" evidence="2">
    <location>
        <begin position="167"/>
        <end position="517"/>
    </location>
</feature>
<evidence type="ECO:0000313" key="3">
    <source>
        <dbReference type="EMBL" id="MPA68183.1"/>
    </source>
</evidence>
<reference evidence="3" key="1">
    <citation type="submission" date="2019-08" db="EMBL/GenBank/DDBJ databases">
        <title>Reference gene set and small RNA set construction with multiple tissues from Davidia involucrata Baill.</title>
        <authorList>
            <person name="Yang H."/>
            <person name="Zhou C."/>
            <person name="Li G."/>
            <person name="Wang J."/>
            <person name="Gao P."/>
            <person name="Wang M."/>
            <person name="Wang R."/>
            <person name="Zhao Y."/>
        </authorList>
    </citation>
    <scope>NUCLEOTIDE SEQUENCE</scope>
    <source>
        <tissue evidence="3">Mixed with DoveR01_LX</tissue>
    </source>
</reference>
<dbReference type="PANTHER" id="PTHR47885:SF1">
    <property type="entry name" value="AP-5 COMPLEX SUBUNIT ZETA-1"/>
    <property type="match status" value="1"/>
</dbReference>
<organism evidence="3">
    <name type="scientific">Davidia involucrata</name>
    <name type="common">Dove tree</name>
    <dbReference type="NCBI Taxonomy" id="16924"/>
    <lineage>
        <taxon>Eukaryota</taxon>
        <taxon>Viridiplantae</taxon>
        <taxon>Streptophyta</taxon>
        <taxon>Embryophyta</taxon>
        <taxon>Tracheophyta</taxon>
        <taxon>Spermatophyta</taxon>
        <taxon>Magnoliopsida</taxon>
        <taxon>eudicotyledons</taxon>
        <taxon>Gunneridae</taxon>
        <taxon>Pentapetalae</taxon>
        <taxon>asterids</taxon>
        <taxon>Cornales</taxon>
        <taxon>Nyssaceae</taxon>
        <taxon>Davidia</taxon>
    </lineage>
</organism>
<dbReference type="InterPro" id="IPR056856">
    <property type="entry name" value="TPR_AP5Z1_C"/>
</dbReference>
<name>A0A5B7BLZ0_DAVIN</name>
<evidence type="ECO:0000259" key="1">
    <source>
        <dbReference type="Pfam" id="PF14764"/>
    </source>
</evidence>